<evidence type="ECO:0000313" key="2">
    <source>
        <dbReference type="EMBL" id="KAA1074244.1"/>
    </source>
</evidence>
<gene>
    <name evidence="2" type="ORF">PGTUg99_031784</name>
</gene>
<comment type="caution">
    <text evidence="2">The sequence shown here is derived from an EMBL/GenBank/DDBJ whole genome shotgun (WGS) entry which is preliminary data.</text>
</comment>
<protein>
    <submittedName>
        <fullName evidence="2">Uncharacterized protein</fullName>
    </submittedName>
</protein>
<evidence type="ECO:0000256" key="1">
    <source>
        <dbReference type="SAM" id="SignalP"/>
    </source>
</evidence>
<sequence length="87" mass="9498">MMHWFDLTVGFLAMVSGAIGFQCGDANSIHPHKMCFSVDGASGDCYTHPICDSSSVSYCCRFPATGVPSDNKCTEYSQWLGDFCRTP</sequence>
<proteinExistence type="predicted"/>
<organism evidence="2 3">
    <name type="scientific">Puccinia graminis f. sp. tritici</name>
    <dbReference type="NCBI Taxonomy" id="56615"/>
    <lineage>
        <taxon>Eukaryota</taxon>
        <taxon>Fungi</taxon>
        <taxon>Dikarya</taxon>
        <taxon>Basidiomycota</taxon>
        <taxon>Pucciniomycotina</taxon>
        <taxon>Pucciniomycetes</taxon>
        <taxon>Pucciniales</taxon>
        <taxon>Pucciniaceae</taxon>
        <taxon>Puccinia</taxon>
    </lineage>
</organism>
<keyword evidence="1" id="KW-0732">Signal</keyword>
<feature type="chain" id="PRO_5022853940" evidence="1">
    <location>
        <begin position="21"/>
        <end position="87"/>
    </location>
</feature>
<name>A0A5B0ME77_PUCGR</name>
<dbReference type="Proteomes" id="UP000325313">
    <property type="component" value="Unassembled WGS sequence"/>
</dbReference>
<dbReference type="EMBL" id="VDEP01000473">
    <property type="protein sequence ID" value="KAA1074244.1"/>
    <property type="molecule type" value="Genomic_DNA"/>
</dbReference>
<evidence type="ECO:0000313" key="3">
    <source>
        <dbReference type="Proteomes" id="UP000325313"/>
    </source>
</evidence>
<dbReference type="AlphaFoldDB" id="A0A5B0ME77"/>
<reference evidence="2 3" key="1">
    <citation type="submission" date="2019-05" db="EMBL/GenBank/DDBJ databases">
        <title>Emergence of the Ug99 lineage of the wheat stem rust pathogen through somatic hybridization.</title>
        <authorList>
            <person name="Li F."/>
            <person name="Upadhyaya N.M."/>
            <person name="Sperschneider J."/>
            <person name="Matny O."/>
            <person name="Nguyen-Phuc H."/>
            <person name="Mago R."/>
            <person name="Raley C."/>
            <person name="Miller M.E."/>
            <person name="Silverstein K.A.T."/>
            <person name="Henningsen E."/>
            <person name="Hirsch C.D."/>
            <person name="Visser B."/>
            <person name="Pretorius Z.A."/>
            <person name="Steffenson B.J."/>
            <person name="Schwessinger B."/>
            <person name="Dodds P.N."/>
            <person name="Figueroa M."/>
        </authorList>
    </citation>
    <scope>NUCLEOTIDE SEQUENCE [LARGE SCALE GENOMIC DNA]</scope>
    <source>
        <strain evidence="2 3">Ug99</strain>
    </source>
</reference>
<accession>A0A5B0ME77</accession>
<feature type="signal peptide" evidence="1">
    <location>
        <begin position="1"/>
        <end position="20"/>
    </location>
</feature>